<dbReference type="Proteomes" id="UP000886900">
    <property type="component" value="Unassembled WGS sequence"/>
</dbReference>
<keyword evidence="1" id="KW-0812">Transmembrane</keyword>
<sequence>MLSVLNDIGIICAGLFAISMWSGIVAYIIHIRETHEQGSWILLFSQVFVSCFTGFLGGLLALDNNLSIPITFSIAGISGTLGITLLKALQKRLLSVIQRYTPRES</sequence>
<reference evidence="2" key="1">
    <citation type="submission" date="2021-06" db="EMBL/GenBank/DDBJ databases">
        <title>Updating the genus Pseudomonas: Description of 43 new species and partition of the Pseudomonas putida group.</title>
        <authorList>
            <person name="Girard L."/>
            <person name="Lood C."/>
            <person name="Vandamme P."/>
            <person name="Rokni-Zadeh H."/>
            <person name="Van Noort V."/>
            <person name="Hofte M."/>
            <person name="Lavigne R."/>
            <person name="De Mot R."/>
        </authorList>
    </citation>
    <scope>NUCLEOTIDE SEQUENCE</scope>
    <source>
        <strain evidence="2">SWRI79</strain>
    </source>
</reference>
<dbReference type="InterPro" id="IPR032126">
    <property type="entry name" value="LydA_holin"/>
</dbReference>
<evidence type="ECO:0000313" key="2">
    <source>
        <dbReference type="EMBL" id="MBV4465879.1"/>
    </source>
</evidence>
<keyword evidence="1" id="KW-1133">Transmembrane helix</keyword>
<keyword evidence="1" id="KW-0472">Membrane</keyword>
<feature type="transmembrane region" description="Helical" evidence="1">
    <location>
        <begin position="68"/>
        <end position="89"/>
    </location>
</feature>
<name>A0ABS6PZI4_9PSED</name>
<organism evidence="2 3">
    <name type="scientific">Pseudomonas farris</name>
    <dbReference type="NCBI Taxonomy" id="2841207"/>
    <lineage>
        <taxon>Bacteria</taxon>
        <taxon>Pseudomonadati</taxon>
        <taxon>Pseudomonadota</taxon>
        <taxon>Gammaproteobacteria</taxon>
        <taxon>Pseudomonadales</taxon>
        <taxon>Pseudomonadaceae</taxon>
        <taxon>Pseudomonas</taxon>
    </lineage>
</organism>
<feature type="transmembrane region" description="Helical" evidence="1">
    <location>
        <begin position="6"/>
        <end position="29"/>
    </location>
</feature>
<comment type="caution">
    <text evidence="2">The sequence shown here is derived from an EMBL/GenBank/DDBJ whole genome shotgun (WGS) entry which is preliminary data.</text>
</comment>
<evidence type="ECO:0000256" key="1">
    <source>
        <dbReference type="SAM" id="Phobius"/>
    </source>
</evidence>
<accession>A0ABS6PZI4</accession>
<dbReference type="EMBL" id="JAHSTV010000010">
    <property type="protein sequence ID" value="MBV4465879.1"/>
    <property type="molecule type" value="Genomic_DNA"/>
</dbReference>
<evidence type="ECO:0000313" key="3">
    <source>
        <dbReference type="Proteomes" id="UP000886900"/>
    </source>
</evidence>
<feature type="transmembrane region" description="Helical" evidence="1">
    <location>
        <begin position="41"/>
        <end position="62"/>
    </location>
</feature>
<dbReference type="Pfam" id="PF16083">
    <property type="entry name" value="Phage_holin_3_3"/>
    <property type="match status" value="1"/>
</dbReference>
<keyword evidence="3" id="KW-1185">Reference proteome</keyword>
<gene>
    <name evidence="2" type="ORF">KVG95_21355</name>
</gene>
<dbReference type="RefSeq" id="WP_217857853.1">
    <property type="nucleotide sequence ID" value="NZ_JAHSTV010000010.1"/>
</dbReference>
<protein>
    <submittedName>
        <fullName evidence="2">Phage holin family protein</fullName>
    </submittedName>
</protein>
<proteinExistence type="predicted"/>